<dbReference type="Proteomes" id="UP000541444">
    <property type="component" value="Unassembled WGS sequence"/>
</dbReference>
<gene>
    <name evidence="5" type="ORF">GIB67_033796</name>
</gene>
<dbReference type="GO" id="GO:0016020">
    <property type="term" value="C:membrane"/>
    <property type="evidence" value="ECO:0007669"/>
    <property type="project" value="UniProtKB-SubCell"/>
</dbReference>
<feature type="domain" description="Wall-associated receptor kinase galacturonan-binding" evidence="4">
    <location>
        <begin position="22"/>
        <end position="78"/>
    </location>
</feature>
<proteinExistence type="predicted"/>
<comment type="caution">
    <text evidence="5">The sequence shown here is derived from an EMBL/GenBank/DDBJ whole genome shotgun (WGS) entry which is preliminary data.</text>
</comment>
<keyword evidence="6" id="KW-1185">Reference proteome</keyword>
<feature type="signal peptide" evidence="3">
    <location>
        <begin position="1"/>
        <end position="19"/>
    </location>
</feature>
<organism evidence="5 6">
    <name type="scientific">Kingdonia uniflora</name>
    <dbReference type="NCBI Taxonomy" id="39325"/>
    <lineage>
        <taxon>Eukaryota</taxon>
        <taxon>Viridiplantae</taxon>
        <taxon>Streptophyta</taxon>
        <taxon>Embryophyta</taxon>
        <taxon>Tracheophyta</taxon>
        <taxon>Spermatophyta</taxon>
        <taxon>Magnoliopsida</taxon>
        <taxon>Ranunculales</taxon>
        <taxon>Circaeasteraceae</taxon>
        <taxon>Kingdonia</taxon>
    </lineage>
</organism>
<evidence type="ECO:0000256" key="1">
    <source>
        <dbReference type="ARBA" id="ARBA00004167"/>
    </source>
</evidence>
<evidence type="ECO:0000256" key="2">
    <source>
        <dbReference type="ARBA" id="ARBA00022729"/>
    </source>
</evidence>
<feature type="chain" id="PRO_5029498351" description="Wall-associated receptor kinase galacturonan-binding domain-containing protein" evidence="3">
    <location>
        <begin position="20"/>
        <end position="133"/>
    </location>
</feature>
<evidence type="ECO:0000259" key="4">
    <source>
        <dbReference type="Pfam" id="PF13947"/>
    </source>
</evidence>
<dbReference type="AlphaFoldDB" id="A0A7J7P559"/>
<protein>
    <recommendedName>
        <fullName evidence="4">Wall-associated receptor kinase galacturonan-binding domain-containing protein</fullName>
    </recommendedName>
</protein>
<keyword evidence="2 3" id="KW-0732">Signal</keyword>
<dbReference type="GO" id="GO:0030247">
    <property type="term" value="F:polysaccharide binding"/>
    <property type="evidence" value="ECO:0007669"/>
    <property type="project" value="InterPro"/>
</dbReference>
<name>A0A7J7P559_9MAGN</name>
<comment type="subcellular location">
    <subcellularLocation>
        <location evidence="1">Membrane</location>
        <topology evidence="1">Single-pass membrane protein</topology>
    </subcellularLocation>
</comment>
<evidence type="ECO:0000313" key="6">
    <source>
        <dbReference type="Proteomes" id="UP000541444"/>
    </source>
</evidence>
<sequence>MLLELLICLSWLTVASVAATSCQEKCGNYSVPYPFGIGKQNCYKSGLRLVCNESFSPPRLLLGNIPVGKISLNGTMTVNLGVSYDCYDIFGASTVDSEWGIMLSRMFTFSDTRNKFTAIVTAYRTLAKSTRAF</sequence>
<dbReference type="Pfam" id="PF13947">
    <property type="entry name" value="GUB_WAK_bind"/>
    <property type="match status" value="1"/>
</dbReference>
<evidence type="ECO:0000256" key="3">
    <source>
        <dbReference type="SAM" id="SignalP"/>
    </source>
</evidence>
<dbReference type="InterPro" id="IPR025287">
    <property type="entry name" value="WAK_GUB"/>
</dbReference>
<reference evidence="5 6" key="1">
    <citation type="journal article" date="2020" name="IScience">
        <title>Genome Sequencing of the Endangered Kingdonia uniflora (Circaeasteraceae, Ranunculales) Reveals Potential Mechanisms of Evolutionary Specialization.</title>
        <authorList>
            <person name="Sun Y."/>
            <person name="Deng T."/>
            <person name="Zhang A."/>
            <person name="Moore M.J."/>
            <person name="Landis J.B."/>
            <person name="Lin N."/>
            <person name="Zhang H."/>
            <person name="Zhang X."/>
            <person name="Huang J."/>
            <person name="Zhang X."/>
            <person name="Sun H."/>
            <person name="Wang H."/>
        </authorList>
    </citation>
    <scope>NUCLEOTIDE SEQUENCE [LARGE SCALE GENOMIC DNA]</scope>
    <source>
        <strain evidence="5">TB1705</strain>
        <tissue evidence="5">Leaf</tissue>
    </source>
</reference>
<evidence type="ECO:0000313" key="5">
    <source>
        <dbReference type="EMBL" id="KAF6174264.1"/>
    </source>
</evidence>
<dbReference type="PANTHER" id="PTHR33491">
    <property type="entry name" value="OSJNBA0016N04.9 PROTEIN"/>
    <property type="match status" value="1"/>
</dbReference>
<accession>A0A7J7P559</accession>
<dbReference type="OrthoDB" id="4062651at2759"/>
<dbReference type="EMBL" id="JACGCM010000287">
    <property type="protein sequence ID" value="KAF6174264.1"/>
    <property type="molecule type" value="Genomic_DNA"/>
</dbReference>